<dbReference type="Proteomes" id="UP000310818">
    <property type="component" value="Unassembled WGS sequence"/>
</dbReference>
<reference evidence="3 4" key="1">
    <citation type="submission" date="2019-04" db="EMBL/GenBank/DDBJ databases">
        <authorList>
            <consortium name="Pathogen Informatics"/>
        </authorList>
    </citation>
    <scope>NUCLEOTIDE SEQUENCE [LARGE SCALE GENOMIC DNA]</scope>
    <source>
        <strain evidence="1 4">GPSC211</strain>
        <strain evidence="2 3">GPSC232</strain>
    </source>
</reference>
<sequence length="148" mass="17301">MRLLKRVDVQFTKKNVYDVLESYRSYVRMAGAEYLPKITTTYSFEPKTFTGKNTATENMVIEHVDAEAEVLEIERAVNCIMDPYVRQVIAKKYMDMKIQLSDKAIYMDLGYSESEFYRMLSRGALEFAEAYRKGKLIVYRKILGDICK</sequence>
<organism evidence="1 4">
    <name type="scientific">Streptococcus pneumoniae</name>
    <dbReference type="NCBI Taxonomy" id="1313"/>
    <lineage>
        <taxon>Bacteria</taxon>
        <taxon>Bacillati</taxon>
        <taxon>Bacillota</taxon>
        <taxon>Bacilli</taxon>
        <taxon>Lactobacillales</taxon>
        <taxon>Streptococcaceae</taxon>
        <taxon>Streptococcus</taxon>
    </lineage>
</organism>
<evidence type="ECO:0000313" key="3">
    <source>
        <dbReference type="Proteomes" id="UP000304540"/>
    </source>
</evidence>
<accession>A0A0T7Z172</accession>
<dbReference type="NCBIfam" id="TIGR01637">
    <property type="entry name" value="phage_arpU"/>
    <property type="match status" value="1"/>
</dbReference>
<dbReference type="RefSeq" id="WP_050147545.1">
    <property type="nucleotide sequence ID" value="NZ_CGVY01000011.1"/>
</dbReference>
<name>A0A0T7Z172_STREE</name>
<dbReference type="EMBL" id="CAASRX010000022">
    <property type="protein sequence ID" value="VNH05014.1"/>
    <property type="molecule type" value="Genomic_DNA"/>
</dbReference>
<dbReference type="EMBL" id="CABABW010000007">
    <property type="protein sequence ID" value="VRI35658.1"/>
    <property type="molecule type" value="Genomic_DNA"/>
</dbReference>
<evidence type="ECO:0000313" key="4">
    <source>
        <dbReference type="Proteomes" id="UP000310818"/>
    </source>
</evidence>
<evidence type="ECO:0000313" key="2">
    <source>
        <dbReference type="EMBL" id="VRI35658.1"/>
    </source>
</evidence>
<protein>
    <submittedName>
        <fullName evidence="1">Gp31</fullName>
    </submittedName>
</protein>
<proteinExistence type="predicted"/>
<dbReference type="Proteomes" id="UP000304540">
    <property type="component" value="Unassembled WGS sequence"/>
</dbReference>
<gene>
    <name evidence="1" type="ORF">SAMEA3353485_01756</name>
    <name evidence="2" type="ORF">SAMEA3381574_01012</name>
</gene>
<dbReference type="AlphaFoldDB" id="A0A0T7Z172"/>
<evidence type="ECO:0000313" key="1">
    <source>
        <dbReference type="EMBL" id="VNH05014.1"/>
    </source>
</evidence>
<dbReference type="InterPro" id="IPR006524">
    <property type="entry name" value="ArpU-like"/>
</dbReference>